<name>A0A382L8Q3_9ZZZZ</name>
<dbReference type="AlphaFoldDB" id="A0A382L8Q3"/>
<protein>
    <submittedName>
        <fullName evidence="1">Uncharacterized protein</fullName>
    </submittedName>
</protein>
<evidence type="ECO:0000313" key="1">
    <source>
        <dbReference type="EMBL" id="SVC33060.1"/>
    </source>
</evidence>
<gene>
    <name evidence="1" type="ORF">METZ01_LOCUS285914</name>
</gene>
<feature type="non-terminal residue" evidence="1">
    <location>
        <position position="33"/>
    </location>
</feature>
<accession>A0A382L8Q3</accession>
<reference evidence="1" key="1">
    <citation type="submission" date="2018-05" db="EMBL/GenBank/DDBJ databases">
        <authorList>
            <person name="Lanie J.A."/>
            <person name="Ng W.-L."/>
            <person name="Kazmierczak K.M."/>
            <person name="Andrzejewski T.M."/>
            <person name="Davidsen T.M."/>
            <person name="Wayne K.J."/>
            <person name="Tettelin H."/>
            <person name="Glass J.I."/>
            <person name="Rusch D."/>
            <person name="Podicherti R."/>
            <person name="Tsui H.-C.T."/>
            <person name="Winkler M.E."/>
        </authorList>
    </citation>
    <scope>NUCLEOTIDE SEQUENCE</scope>
</reference>
<sequence>MKRLYLIFAALYFVQGTGDSSYGFLTQPIRSML</sequence>
<proteinExistence type="predicted"/>
<dbReference type="EMBL" id="UINC01085478">
    <property type="protein sequence ID" value="SVC33060.1"/>
    <property type="molecule type" value="Genomic_DNA"/>
</dbReference>
<organism evidence="1">
    <name type="scientific">marine metagenome</name>
    <dbReference type="NCBI Taxonomy" id="408172"/>
    <lineage>
        <taxon>unclassified sequences</taxon>
        <taxon>metagenomes</taxon>
        <taxon>ecological metagenomes</taxon>
    </lineage>
</organism>